<evidence type="ECO:0000313" key="2">
    <source>
        <dbReference type="EMBL" id="MDQ0905672.1"/>
    </source>
</evidence>
<accession>A0AAW8F690</accession>
<dbReference type="EMBL" id="JAUSZV010000005">
    <property type="protein sequence ID" value="MDQ0905672.1"/>
    <property type="molecule type" value="Genomic_DNA"/>
</dbReference>
<evidence type="ECO:0000256" key="1">
    <source>
        <dbReference type="SAM" id="MobiDB-lite"/>
    </source>
</evidence>
<comment type="caution">
    <text evidence="2">The sequence shown here is derived from an EMBL/GenBank/DDBJ whole genome shotgun (WGS) entry which is preliminary data.</text>
</comment>
<proteinExistence type="predicted"/>
<evidence type="ECO:0000313" key="3">
    <source>
        <dbReference type="Proteomes" id="UP001234216"/>
    </source>
</evidence>
<feature type="compositionally biased region" description="Basic and acidic residues" evidence="1">
    <location>
        <begin position="1"/>
        <end position="38"/>
    </location>
</feature>
<name>A0AAW8F690_9ACTN</name>
<dbReference type="RefSeq" id="WP_306973147.1">
    <property type="nucleotide sequence ID" value="NZ_JAUSYQ010000002.1"/>
</dbReference>
<gene>
    <name evidence="2" type="ORF">QFZ22_001657</name>
</gene>
<sequence length="56" mass="6261">MPEKKQKPDTALDEVLHEFEDAEKRVQDPDGRRGHTGEAADAITPNTRAQEESEGE</sequence>
<organism evidence="2 3">
    <name type="scientific">Streptomyces canus</name>
    <dbReference type="NCBI Taxonomy" id="58343"/>
    <lineage>
        <taxon>Bacteria</taxon>
        <taxon>Bacillati</taxon>
        <taxon>Actinomycetota</taxon>
        <taxon>Actinomycetes</taxon>
        <taxon>Kitasatosporales</taxon>
        <taxon>Streptomycetaceae</taxon>
        <taxon>Streptomyces</taxon>
        <taxon>Streptomyces aurantiacus group</taxon>
    </lineage>
</organism>
<dbReference type="AlphaFoldDB" id="A0AAW8F690"/>
<feature type="region of interest" description="Disordered" evidence="1">
    <location>
        <begin position="1"/>
        <end position="56"/>
    </location>
</feature>
<dbReference type="Proteomes" id="UP001234216">
    <property type="component" value="Unassembled WGS sequence"/>
</dbReference>
<protein>
    <submittedName>
        <fullName evidence="2">Uncharacterized protein</fullName>
    </submittedName>
</protein>
<reference evidence="2" key="1">
    <citation type="submission" date="2023-07" db="EMBL/GenBank/DDBJ databases">
        <title>Comparative genomics of wheat-associated soil bacteria to identify genetic determinants of phenazine resistance.</title>
        <authorList>
            <person name="Mouncey N."/>
        </authorList>
    </citation>
    <scope>NUCLEOTIDE SEQUENCE</scope>
    <source>
        <strain evidence="2">V4I22</strain>
    </source>
</reference>